<feature type="compositionally biased region" description="Basic and acidic residues" evidence="1">
    <location>
        <begin position="10"/>
        <end position="22"/>
    </location>
</feature>
<feature type="region of interest" description="Disordered" evidence="1">
    <location>
        <begin position="421"/>
        <end position="456"/>
    </location>
</feature>
<reference evidence="2 3" key="1">
    <citation type="journal article" date="2018" name="Mycol. Prog.">
        <title>Coniella lustricola, a new species from submerged detritus.</title>
        <authorList>
            <person name="Raudabaugh D.B."/>
            <person name="Iturriaga T."/>
            <person name="Carver A."/>
            <person name="Mondo S."/>
            <person name="Pangilinan J."/>
            <person name="Lipzen A."/>
            <person name="He G."/>
            <person name="Amirebrahimi M."/>
            <person name="Grigoriev I.V."/>
            <person name="Miller A.N."/>
        </authorList>
    </citation>
    <scope>NUCLEOTIDE SEQUENCE [LARGE SCALE GENOMIC DNA]</scope>
    <source>
        <strain evidence="2 3">B22-T-1</strain>
    </source>
</reference>
<evidence type="ECO:0000313" key="2">
    <source>
        <dbReference type="EMBL" id="PSR77749.1"/>
    </source>
</evidence>
<gene>
    <name evidence="2" type="ORF">BD289DRAFT_139193</name>
</gene>
<feature type="compositionally biased region" description="Polar residues" evidence="1">
    <location>
        <begin position="205"/>
        <end position="214"/>
    </location>
</feature>
<accession>A0A2T2ZVC5</accession>
<feature type="region of interest" description="Disordered" evidence="1">
    <location>
        <begin position="354"/>
        <end position="408"/>
    </location>
</feature>
<feature type="compositionally biased region" description="Basic residues" evidence="1">
    <location>
        <begin position="251"/>
        <end position="260"/>
    </location>
</feature>
<feature type="region of interest" description="Disordered" evidence="1">
    <location>
        <begin position="153"/>
        <end position="178"/>
    </location>
</feature>
<dbReference type="Pfam" id="PF12511">
    <property type="entry name" value="DUF3716"/>
    <property type="match status" value="1"/>
</dbReference>
<dbReference type="Proteomes" id="UP000241462">
    <property type="component" value="Unassembled WGS sequence"/>
</dbReference>
<dbReference type="InterPro" id="IPR022190">
    <property type="entry name" value="DUF3716"/>
</dbReference>
<evidence type="ECO:0000313" key="3">
    <source>
        <dbReference type="Proteomes" id="UP000241462"/>
    </source>
</evidence>
<feature type="compositionally biased region" description="Polar residues" evidence="1">
    <location>
        <begin position="421"/>
        <end position="431"/>
    </location>
</feature>
<dbReference type="AlphaFoldDB" id="A0A2T2ZVC5"/>
<sequence length="547" mass="59348">MASSANSRDATGHRASGDRLDPFGSRSERVKVFFTMDDLRELVADMPKTSPTLQAILRDFPSSKGAAILRPGRNLNLISSKRTANIEALGIQIAGQEHESGPCTACSQGKGPFVHCFTLGDGVVLGTCGNCHYNANSYRCNFRAKKPYLDKKRGEDREMGDGDDEYESEREERKAALPGRKIYKITELGAASRNNTKRKRGGATATASEASFVSYSEHESEDGDENEQEGSQAADLLEDIQKDGDDQSPCKPRKRARRNRQRIDYKIDMTMFETDSDDLLADPKQPLLSSDAKKNHKVNNNNTNNCCSYIHRNKNPSSRRAHSLPLKQERPAPQKFGFSSAQFQPAVAVVPTGSGSLAGTGTGGADDTVTDQLRGPLPRIQPHLRRVRGFQHSERPPPVTSQQPLQTQWPTSAQALGSTLTKLPEQSTQPQPAADQQLETPHVSRPSTASTPPAPVVLPLASVSETQPPAPSQQASTATSVRITNLSSSLFAASTAAPTLQSLATRPAITVNFPFTSKNEARRFARMLHHVAVAIEDAVDNDNDAGA</sequence>
<dbReference type="STRING" id="2025994.A0A2T2ZVC5"/>
<feature type="region of interest" description="Disordered" evidence="1">
    <location>
        <begin position="277"/>
        <end position="307"/>
    </location>
</feature>
<feature type="region of interest" description="Disordered" evidence="1">
    <location>
        <begin position="1"/>
        <end position="22"/>
    </location>
</feature>
<organism evidence="2 3">
    <name type="scientific">Coniella lustricola</name>
    <dbReference type="NCBI Taxonomy" id="2025994"/>
    <lineage>
        <taxon>Eukaryota</taxon>
        <taxon>Fungi</taxon>
        <taxon>Dikarya</taxon>
        <taxon>Ascomycota</taxon>
        <taxon>Pezizomycotina</taxon>
        <taxon>Sordariomycetes</taxon>
        <taxon>Sordariomycetidae</taxon>
        <taxon>Diaporthales</taxon>
        <taxon>Schizoparmaceae</taxon>
        <taxon>Coniella</taxon>
    </lineage>
</organism>
<feature type="compositionally biased region" description="Acidic residues" evidence="1">
    <location>
        <begin position="219"/>
        <end position="228"/>
    </location>
</feature>
<dbReference type="OrthoDB" id="3564681at2759"/>
<protein>
    <submittedName>
        <fullName evidence="2">Uncharacterized protein</fullName>
    </submittedName>
</protein>
<dbReference type="EMBL" id="KZ678640">
    <property type="protein sequence ID" value="PSR77749.1"/>
    <property type="molecule type" value="Genomic_DNA"/>
</dbReference>
<dbReference type="InParanoid" id="A0A2T2ZVC5"/>
<evidence type="ECO:0000256" key="1">
    <source>
        <dbReference type="SAM" id="MobiDB-lite"/>
    </source>
</evidence>
<feature type="region of interest" description="Disordered" evidence="1">
    <location>
        <begin position="193"/>
        <end position="262"/>
    </location>
</feature>
<name>A0A2T2ZVC5_9PEZI</name>
<keyword evidence="3" id="KW-1185">Reference proteome</keyword>
<feature type="compositionally biased region" description="Low complexity" evidence="1">
    <location>
        <begin position="446"/>
        <end position="456"/>
    </location>
</feature>
<proteinExistence type="predicted"/>